<dbReference type="Gene3D" id="3.30.70.2740">
    <property type="match status" value="1"/>
</dbReference>
<keyword evidence="11" id="KW-1185">Reference proteome</keyword>
<accession>A0A2N3HSF2</accession>
<dbReference type="InterPro" id="IPR016167">
    <property type="entry name" value="FAD-bd_PCMH_sub1"/>
</dbReference>
<dbReference type="Pfam" id="PF13183">
    <property type="entry name" value="Fer4_8"/>
    <property type="match status" value="1"/>
</dbReference>
<dbReference type="InterPro" id="IPR017896">
    <property type="entry name" value="4Fe4S_Fe-S-bd"/>
</dbReference>
<feature type="domain" description="FAD-binding PCMH-type" evidence="9">
    <location>
        <begin position="39"/>
        <end position="267"/>
    </location>
</feature>
<dbReference type="Proteomes" id="UP000233618">
    <property type="component" value="Unassembled WGS sequence"/>
</dbReference>
<keyword evidence="5" id="KW-0809">Transit peptide</keyword>
<dbReference type="GO" id="GO:1903457">
    <property type="term" value="P:lactate catabolic process"/>
    <property type="evidence" value="ECO:0007669"/>
    <property type="project" value="TreeGrafter"/>
</dbReference>
<keyword evidence="4" id="KW-0274">FAD</keyword>
<dbReference type="PROSITE" id="PS51387">
    <property type="entry name" value="FAD_PCMH"/>
    <property type="match status" value="1"/>
</dbReference>
<dbReference type="SUPFAM" id="SSF55103">
    <property type="entry name" value="FAD-linked oxidases, C-terminal domain"/>
    <property type="match status" value="1"/>
</dbReference>
<dbReference type="Gene3D" id="3.30.465.10">
    <property type="match status" value="1"/>
</dbReference>
<dbReference type="Gene3D" id="1.10.45.10">
    <property type="entry name" value="Vanillyl-alcohol Oxidase, Chain A, domain 4"/>
    <property type="match status" value="1"/>
</dbReference>
<dbReference type="EC" id="1.1.2.4" evidence="7"/>
<proteinExistence type="inferred from homology"/>
<dbReference type="GO" id="GO:0008720">
    <property type="term" value="F:D-lactate dehydrogenase (NAD+) activity"/>
    <property type="evidence" value="ECO:0007669"/>
    <property type="project" value="TreeGrafter"/>
</dbReference>
<feature type="domain" description="4Fe-4S ferredoxin-type" evidence="8">
    <location>
        <begin position="532"/>
        <end position="562"/>
    </location>
</feature>
<keyword evidence="3" id="KW-0285">Flavoprotein</keyword>
<dbReference type="InterPro" id="IPR016169">
    <property type="entry name" value="FAD-bd_PCMH_sub2"/>
</dbReference>
<dbReference type="Pfam" id="PF02913">
    <property type="entry name" value="FAD-oxidase_C"/>
    <property type="match status" value="1"/>
</dbReference>
<evidence type="ECO:0000313" key="10">
    <source>
        <dbReference type="EMBL" id="PKQ60980.1"/>
    </source>
</evidence>
<dbReference type="InterPro" id="IPR016164">
    <property type="entry name" value="FAD-linked_Oxase-like_C"/>
</dbReference>
<evidence type="ECO:0000256" key="3">
    <source>
        <dbReference type="ARBA" id="ARBA00022630"/>
    </source>
</evidence>
<dbReference type="GO" id="GO:0071949">
    <property type="term" value="F:FAD binding"/>
    <property type="evidence" value="ECO:0007669"/>
    <property type="project" value="InterPro"/>
</dbReference>
<dbReference type="Pfam" id="PF01565">
    <property type="entry name" value="FAD_binding_4"/>
    <property type="match status" value="1"/>
</dbReference>
<evidence type="ECO:0000256" key="5">
    <source>
        <dbReference type="ARBA" id="ARBA00022946"/>
    </source>
</evidence>
<evidence type="ECO:0000259" key="9">
    <source>
        <dbReference type="PROSITE" id="PS51387"/>
    </source>
</evidence>
<dbReference type="Pfam" id="PF02754">
    <property type="entry name" value="CCG"/>
    <property type="match status" value="1"/>
</dbReference>
<evidence type="ECO:0000256" key="4">
    <source>
        <dbReference type="ARBA" id="ARBA00022827"/>
    </source>
</evidence>
<reference evidence="10 11" key="1">
    <citation type="journal article" date="2017" name="Front. Microbiol.">
        <title>Labilibaculum manganireducens gen. nov., sp. nov. and Labilibaculum filiforme sp. nov., Novel Bacteroidetes Isolated from Subsurface Sediments of the Baltic Sea.</title>
        <authorList>
            <person name="Vandieken V."/>
            <person name="Marshall I.P."/>
            <person name="Niemann H."/>
            <person name="Engelen B."/>
            <person name="Cypionka H."/>
        </authorList>
    </citation>
    <scope>NUCLEOTIDE SEQUENCE [LARGE SCALE GENOMIC DNA]</scope>
    <source>
        <strain evidence="10 11">59.10-2M</strain>
    </source>
</reference>
<dbReference type="InterPro" id="IPR016166">
    <property type="entry name" value="FAD-bd_PCMH"/>
</dbReference>
<dbReference type="PANTHER" id="PTHR11748">
    <property type="entry name" value="D-LACTATE DEHYDROGENASE"/>
    <property type="match status" value="1"/>
</dbReference>
<evidence type="ECO:0000256" key="7">
    <source>
        <dbReference type="ARBA" id="ARBA00038897"/>
    </source>
</evidence>
<dbReference type="InterPro" id="IPR004113">
    <property type="entry name" value="FAD-bd_oxidored_4_C"/>
</dbReference>
<comment type="cofactor">
    <cofactor evidence="1">
        <name>FAD</name>
        <dbReference type="ChEBI" id="CHEBI:57692"/>
    </cofactor>
</comment>
<name>A0A2N3HSF2_9BACT</name>
<dbReference type="SUPFAM" id="SSF46548">
    <property type="entry name" value="alpha-helical ferredoxin"/>
    <property type="match status" value="1"/>
</dbReference>
<comment type="caution">
    <text evidence="10">The sequence shown here is derived from an EMBL/GenBank/DDBJ whole genome shotgun (WGS) entry which is preliminary data.</text>
</comment>
<evidence type="ECO:0000256" key="6">
    <source>
        <dbReference type="ARBA" id="ARBA00023002"/>
    </source>
</evidence>
<dbReference type="AlphaFoldDB" id="A0A2N3HSF2"/>
<dbReference type="InterPro" id="IPR009051">
    <property type="entry name" value="Helical_ferredxn"/>
</dbReference>
<dbReference type="Gene3D" id="3.30.43.10">
    <property type="entry name" value="Uridine Diphospho-n-acetylenolpyruvylglucosamine Reductase, domain 2"/>
    <property type="match status" value="1"/>
</dbReference>
<dbReference type="Gene3D" id="1.10.1060.10">
    <property type="entry name" value="Alpha-helical ferredoxin"/>
    <property type="match status" value="1"/>
</dbReference>
<dbReference type="GO" id="GO:0051536">
    <property type="term" value="F:iron-sulfur cluster binding"/>
    <property type="evidence" value="ECO:0007669"/>
    <property type="project" value="InterPro"/>
</dbReference>
<dbReference type="RefSeq" id="WP_101311643.1">
    <property type="nucleotide sequence ID" value="NZ_MVDE01000051.1"/>
</dbReference>
<dbReference type="SUPFAM" id="SSF56176">
    <property type="entry name" value="FAD-binding/transporter-associated domain-like"/>
    <property type="match status" value="1"/>
</dbReference>
<dbReference type="InterPro" id="IPR004017">
    <property type="entry name" value="Cys_rich_dom"/>
</dbReference>
<dbReference type="InterPro" id="IPR016171">
    <property type="entry name" value="Vanillyl_alc_oxidase_C-sub2"/>
</dbReference>
<comment type="similarity">
    <text evidence="2">Belongs to the FAD-binding oxidoreductase/transferase type 4 family.</text>
</comment>
<dbReference type="PANTHER" id="PTHR11748:SF111">
    <property type="entry name" value="D-LACTATE DEHYDROGENASE, MITOCHONDRIAL-RELATED"/>
    <property type="match status" value="1"/>
</dbReference>
<protein>
    <recommendedName>
        <fullName evidence="7">D-lactate dehydrogenase (cytochrome)</fullName>
        <ecNumber evidence="7">1.1.2.4</ecNumber>
    </recommendedName>
</protein>
<sequence length="942" mass="104130">MLTGEYKTLHERLLKTIDKNRMFHDPLHTLAWGTDASFYRLIPKLVVKSKSEEEVSLIMRECHNLNVPVTYRAAGTSLSGQAISDSVLVVAGEHWKKHTILDNGEKIRLQPGITGARANALLARYGKKIGPDPASINAAMIGGIAANNASGMCCGTSENSYKTIDSIRVILHDGTVLDTSCKESIASFKSTHSNMLKDLSQLAAAVRKNKILDARIREKFKMKNTTGYSLNALVDYKDPIDILTHLMIGSEGTLGFISEVVYRTVIEHKYKASSLMIFPDIEKACRAVSILKSEPVAAVELMDRAALRSVENDAGVPAYLKTLSVGASAILVETRAGDAKALNKQIEIITNSVRDIQVELPIEFTDVPAEFAMLWKIRKGLLPTVGGMRKVGTTVIIEDVCFPVPKLAEATLDLQDLFKKYKYSEAVIFGHALEGNLHFVFTQDFGTQPEIDRYAKFMDELAELVVGRYDGALKAEHGTGRNMAPYVEMEWGTDAYNLMKEIKAIFDPYFLINPGVILNADKQAHLKDLKPLPAAHEKIDQCMECGFCEPSCVSHNLTLSPRQRIVTYREITRLKASGETPHELASMVKQFDYEALQMCATDSLCALSCPVKIDTGKLVKELRADDASPKAKKYAMWCADNMDKVQSYAKVGLNTVNFFHSILGSGLMGGIAGGVRTLSGNTIPRWTKAFPKGSPKIVPPAVNKSNPKKVVYFPSCINRSMGVSKDYDEKVALTIKMEKLIKKAGYEIIYPEDLNNQCCGMAFLSKGFKEAGMKKSNNLEAALKKASNNGEYPILCDMSPCLYTMKENMESRLKLYEPIEFIMDHLKDHLNFKQLDETVSVFAVCSAKKLGVEDKLVDLAKLCAKNVVKPDTNCCGFAGDRGFTHSELNDHGLRDLKIQHPAEVKHGYSTSRTCEIGLTLNSGVSYQSIVYLVDRATTAKRK</sequence>
<dbReference type="InterPro" id="IPR006094">
    <property type="entry name" value="Oxid_FAD_bind_N"/>
</dbReference>
<dbReference type="GO" id="GO:0004458">
    <property type="term" value="F:D-lactate dehydrogenase (cytochrome) activity"/>
    <property type="evidence" value="ECO:0007669"/>
    <property type="project" value="UniProtKB-EC"/>
</dbReference>
<keyword evidence="6" id="KW-0560">Oxidoreductase</keyword>
<dbReference type="PROSITE" id="PS51379">
    <property type="entry name" value="4FE4S_FER_2"/>
    <property type="match status" value="1"/>
</dbReference>
<dbReference type="InterPro" id="IPR036318">
    <property type="entry name" value="FAD-bd_PCMH-like_sf"/>
</dbReference>
<organism evidence="10 11">
    <name type="scientific">Labilibaculum manganireducens</name>
    <dbReference type="NCBI Taxonomy" id="1940525"/>
    <lineage>
        <taxon>Bacteria</taxon>
        <taxon>Pseudomonadati</taxon>
        <taxon>Bacteroidota</taxon>
        <taxon>Bacteroidia</taxon>
        <taxon>Marinilabiliales</taxon>
        <taxon>Marinifilaceae</taxon>
        <taxon>Labilibaculum</taxon>
    </lineage>
</organism>
<evidence type="ECO:0000256" key="2">
    <source>
        <dbReference type="ARBA" id="ARBA00008000"/>
    </source>
</evidence>
<evidence type="ECO:0000313" key="11">
    <source>
        <dbReference type="Proteomes" id="UP000233618"/>
    </source>
</evidence>
<gene>
    <name evidence="10" type="ORF">BZG01_20085</name>
</gene>
<evidence type="ECO:0000259" key="8">
    <source>
        <dbReference type="PROSITE" id="PS51379"/>
    </source>
</evidence>
<dbReference type="EMBL" id="MVDE01000051">
    <property type="protein sequence ID" value="PKQ60980.1"/>
    <property type="molecule type" value="Genomic_DNA"/>
</dbReference>
<evidence type="ECO:0000256" key="1">
    <source>
        <dbReference type="ARBA" id="ARBA00001974"/>
    </source>
</evidence>